<name>A0ABC8R6S6_9AQUA</name>
<sequence length="141" mass="16160">MATKLSTCFLNHGCYGGLNCKRLNVRYYPLPSYRLLPASYKKRQRNFSSQQKRQQTKKIIPERNPTSANFQSNDDEDSDSENSSIDSMPSLNQATRFINNVDGIGAVEHSNREDLNSLMLPIEITSSVYSNNYYSLRFIYA</sequence>
<comment type="caution">
    <text evidence="2">The sequence shown here is derived from an EMBL/GenBank/DDBJ whole genome shotgun (WGS) entry which is preliminary data.</text>
</comment>
<evidence type="ECO:0000313" key="2">
    <source>
        <dbReference type="EMBL" id="CAK9139260.1"/>
    </source>
</evidence>
<reference evidence="2 3" key="1">
    <citation type="submission" date="2024-02" db="EMBL/GenBank/DDBJ databases">
        <authorList>
            <person name="Vignale AGUSTIN F."/>
            <person name="Sosa J E."/>
            <person name="Modenutti C."/>
        </authorList>
    </citation>
    <scope>NUCLEOTIDE SEQUENCE [LARGE SCALE GENOMIC DNA]</scope>
</reference>
<accession>A0ABC8R6S6</accession>
<dbReference type="Proteomes" id="UP001642360">
    <property type="component" value="Unassembled WGS sequence"/>
</dbReference>
<keyword evidence="3" id="KW-1185">Reference proteome</keyword>
<dbReference type="EMBL" id="CAUOFW020000948">
    <property type="protein sequence ID" value="CAK9139260.1"/>
    <property type="molecule type" value="Genomic_DNA"/>
</dbReference>
<feature type="region of interest" description="Disordered" evidence="1">
    <location>
        <begin position="41"/>
        <end position="89"/>
    </location>
</feature>
<evidence type="ECO:0000256" key="1">
    <source>
        <dbReference type="SAM" id="MobiDB-lite"/>
    </source>
</evidence>
<protein>
    <submittedName>
        <fullName evidence="2">Uncharacterized protein</fullName>
    </submittedName>
</protein>
<evidence type="ECO:0000313" key="3">
    <source>
        <dbReference type="Proteomes" id="UP001642360"/>
    </source>
</evidence>
<dbReference type="AlphaFoldDB" id="A0ABC8R6S6"/>
<organism evidence="2 3">
    <name type="scientific">Ilex paraguariensis</name>
    <name type="common">yerba mate</name>
    <dbReference type="NCBI Taxonomy" id="185542"/>
    <lineage>
        <taxon>Eukaryota</taxon>
        <taxon>Viridiplantae</taxon>
        <taxon>Streptophyta</taxon>
        <taxon>Embryophyta</taxon>
        <taxon>Tracheophyta</taxon>
        <taxon>Spermatophyta</taxon>
        <taxon>Magnoliopsida</taxon>
        <taxon>eudicotyledons</taxon>
        <taxon>Gunneridae</taxon>
        <taxon>Pentapetalae</taxon>
        <taxon>asterids</taxon>
        <taxon>campanulids</taxon>
        <taxon>Aquifoliales</taxon>
        <taxon>Aquifoliaceae</taxon>
        <taxon>Ilex</taxon>
    </lineage>
</organism>
<gene>
    <name evidence="2" type="ORF">ILEXP_LOCUS6648</name>
</gene>
<proteinExistence type="predicted"/>